<accession>A0A0A9H0W2</accession>
<protein>
    <submittedName>
        <fullName evidence="1">Uncharacterized protein</fullName>
    </submittedName>
</protein>
<proteinExistence type="predicted"/>
<name>A0A0A9H0W2_ARUDO</name>
<reference evidence="1" key="2">
    <citation type="journal article" date="2015" name="Data Brief">
        <title>Shoot transcriptome of the giant reed, Arundo donax.</title>
        <authorList>
            <person name="Barrero R.A."/>
            <person name="Guerrero F.D."/>
            <person name="Moolhuijzen P."/>
            <person name="Goolsby J.A."/>
            <person name="Tidwell J."/>
            <person name="Bellgard S.E."/>
            <person name="Bellgard M.I."/>
        </authorList>
    </citation>
    <scope>NUCLEOTIDE SEQUENCE</scope>
    <source>
        <tissue evidence="1">Shoot tissue taken approximately 20 cm above the soil surface</tissue>
    </source>
</reference>
<dbReference type="AlphaFoldDB" id="A0A0A9H0W2"/>
<sequence>MRISPSSAWLQRLDRIVLQPLPRHCRCAVYLCARFLSFMANM</sequence>
<evidence type="ECO:0000313" key="1">
    <source>
        <dbReference type="EMBL" id="JAE28466.1"/>
    </source>
</evidence>
<dbReference type="EMBL" id="GBRH01169430">
    <property type="protein sequence ID" value="JAE28466.1"/>
    <property type="molecule type" value="Transcribed_RNA"/>
</dbReference>
<organism evidence="1">
    <name type="scientific">Arundo donax</name>
    <name type="common">Giant reed</name>
    <name type="synonym">Donax arundinaceus</name>
    <dbReference type="NCBI Taxonomy" id="35708"/>
    <lineage>
        <taxon>Eukaryota</taxon>
        <taxon>Viridiplantae</taxon>
        <taxon>Streptophyta</taxon>
        <taxon>Embryophyta</taxon>
        <taxon>Tracheophyta</taxon>
        <taxon>Spermatophyta</taxon>
        <taxon>Magnoliopsida</taxon>
        <taxon>Liliopsida</taxon>
        <taxon>Poales</taxon>
        <taxon>Poaceae</taxon>
        <taxon>PACMAD clade</taxon>
        <taxon>Arundinoideae</taxon>
        <taxon>Arundineae</taxon>
        <taxon>Arundo</taxon>
    </lineage>
</organism>
<reference evidence="1" key="1">
    <citation type="submission" date="2014-09" db="EMBL/GenBank/DDBJ databases">
        <authorList>
            <person name="Magalhaes I.L.F."/>
            <person name="Oliveira U."/>
            <person name="Santos F.R."/>
            <person name="Vidigal T.H.D.A."/>
            <person name="Brescovit A.D."/>
            <person name="Santos A.J."/>
        </authorList>
    </citation>
    <scope>NUCLEOTIDE SEQUENCE</scope>
    <source>
        <tissue evidence="1">Shoot tissue taken approximately 20 cm above the soil surface</tissue>
    </source>
</reference>